<keyword evidence="11" id="KW-0234">DNA repair</keyword>
<dbReference type="EC" id="3.2.2.31" evidence="3 13"/>
<evidence type="ECO:0000256" key="1">
    <source>
        <dbReference type="ARBA" id="ARBA00000843"/>
    </source>
</evidence>
<dbReference type="Gene3D" id="1.10.340.30">
    <property type="entry name" value="Hypothetical protein, domain 2"/>
    <property type="match status" value="1"/>
</dbReference>
<evidence type="ECO:0000256" key="10">
    <source>
        <dbReference type="ARBA" id="ARBA00023014"/>
    </source>
</evidence>
<dbReference type="InterPro" id="IPR004036">
    <property type="entry name" value="Endonuclease-III-like_CS2"/>
</dbReference>
<name>A0ABY7FTJ1_MYAAR</name>
<proteinExistence type="inferred from homology"/>
<dbReference type="InterPro" id="IPR003265">
    <property type="entry name" value="HhH-GPD_domain"/>
</dbReference>
<feature type="domain" description="HhH-GPD" evidence="14">
    <location>
        <begin position="70"/>
        <end position="197"/>
    </location>
</feature>
<organism evidence="15 16">
    <name type="scientific">Mya arenaria</name>
    <name type="common">Soft-shell clam</name>
    <dbReference type="NCBI Taxonomy" id="6604"/>
    <lineage>
        <taxon>Eukaryota</taxon>
        <taxon>Metazoa</taxon>
        <taxon>Spiralia</taxon>
        <taxon>Lophotrochozoa</taxon>
        <taxon>Mollusca</taxon>
        <taxon>Bivalvia</taxon>
        <taxon>Autobranchia</taxon>
        <taxon>Heteroconchia</taxon>
        <taxon>Euheterodonta</taxon>
        <taxon>Imparidentia</taxon>
        <taxon>Neoheterodontei</taxon>
        <taxon>Myida</taxon>
        <taxon>Myoidea</taxon>
        <taxon>Myidae</taxon>
        <taxon>Mya</taxon>
    </lineage>
</organism>
<dbReference type="InterPro" id="IPR015797">
    <property type="entry name" value="NUDIX_hydrolase-like_dom_sf"/>
</dbReference>
<dbReference type="SUPFAM" id="SSF55811">
    <property type="entry name" value="Nudix"/>
    <property type="match status" value="1"/>
</dbReference>
<dbReference type="SMART" id="SM00525">
    <property type="entry name" value="FES"/>
    <property type="match status" value="1"/>
</dbReference>
<evidence type="ECO:0000256" key="13">
    <source>
        <dbReference type="RuleBase" id="RU365096"/>
    </source>
</evidence>
<protein>
    <recommendedName>
        <fullName evidence="4 13">Adenine DNA glycosylase</fullName>
        <ecNumber evidence="3 13">3.2.2.31</ecNumber>
    </recommendedName>
</protein>
<keyword evidence="12 13" id="KW-0326">Glycosidase</keyword>
<dbReference type="Pfam" id="PF00730">
    <property type="entry name" value="HhH-GPD"/>
    <property type="match status" value="1"/>
</dbReference>
<keyword evidence="10" id="KW-0411">Iron-sulfur</keyword>
<dbReference type="SUPFAM" id="SSF48150">
    <property type="entry name" value="DNA-glycosylase"/>
    <property type="match status" value="1"/>
</dbReference>
<dbReference type="Proteomes" id="UP001164746">
    <property type="component" value="Chromosome 13"/>
</dbReference>
<evidence type="ECO:0000256" key="12">
    <source>
        <dbReference type="ARBA" id="ARBA00023295"/>
    </source>
</evidence>
<dbReference type="InterPro" id="IPR011257">
    <property type="entry name" value="DNA_glycosylase"/>
</dbReference>
<dbReference type="EMBL" id="CP111024">
    <property type="protein sequence ID" value="WAR24128.1"/>
    <property type="molecule type" value="Genomic_DNA"/>
</dbReference>
<evidence type="ECO:0000256" key="4">
    <source>
        <dbReference type="ARBA" id="ARBA00022023"/>
    </source>
</evidence>
<dbReference type="InterPro" id="IPR023170">
    <property type="entry name" value="HhH_base_excis_C"/>
</dbReference>
<keyword evidence="5" id="KW-0004">4Fe-4S</keyword>
<dbReference type="CDD" id="cd00056">
    <property type="entry name" value="ENDO3c"/>
    <property type="match status" value="1"/>
</dbReference>
<evidence type="ECO:0000313" key="15">
    <source>
        <dbReference type="EMBL" id="WAR24128.1"/>
    </source>
</evidence>
<comment type="similarity">
    <text evidence="2 13">Belongs to the Nth/MutY family.</text>
</comment>
<keyword evidence="16" id="KW-1185">Reference proteome</keyword>
<dbReference type="CDD" id="cd03431">
    <property type="entry name" value="NUDIX_DNA_Glycosylase_C-MutY"/>
    <property type="match status" value="1"/>
</dbReference>
<dbReference type="InterPro" id="IPR044298">
    <property type="entry name" value="MIG/MutY"/>
</dbReference>
<evidence type="ECO:0000256" key="2">
    <source>
        <dbReference type="ARBA" id="ARBA00008343"/>
    </source>
</evidence>
<dbReference type="PANTHER" id="PTHR42944:SF1">
    <property type="entry name" value="ADENINE DNA GLYCOSYLASE"/>
    <property type="match status" value="1"/>
</dbReference>
<evidence type="ECO:0000256" key="11">
    <source>
        <dbReference type="ARBA" id="ARBA00023204"/>
    </source>
</evidence>
<dbReference type="Pfam" id="PF00633">
    <property type="entry name" value="HHH"/>
    <property type="match status" value="1"/>
</dbReference>
<dbReference type="SMART" id="SM00478">
    <property type="entry name" value="ENDO3c"/>
    <property type="match status" value="1"/>
</dbReference>
<feature type="non-terminal residue" evidence="15">
    <location>
        <position position="1"/>
    </location>
</feature>
<dbReference type="InterPro" id="IPR029119">
    <property type="entry name" value="MutY_C"/>
</dbReference>
<keyword evidence="7 13" id="KW-0227">DNA damage</keyword>
<dbReference type="PROSITE" id="PS01155">
    <property type="entry name" value="ENDONUCLEASE_III_2"/>
    <property type="match status" value="1"/>
</dbReference>
<sequence>MVKRKVSGDNGNVTKSIPVAHQLSDLEISEVRSKLLAWYDANKRDLPWRKQASNPDINQRAYAVWVSEIMLQQTQVATVINYYNKWMKKWPTLQDLASASLEVVDELDGEMPKDADSLLKHLPGVGKYTAGAIASIAYNQCTGLVDGNVIRVLSRLRMIGADSTSQPVIDALSLANAVVDKERPGDFNQSLMELGATVCTPKSPDCAACPLRNNCKAYAKVEQQRIKNSEKLTSIASEKNAVIDIECLADQCSLCLPDMETYDDSAGVTNYPRKGKKRAPREERTAVCVLCRKTPTDEEFLIRQRPEKGLLAGLWEFPSKLLVGEGESLPYSDVLIEHGVEVLYATKKIRCGETYDVEGVIAGDSDIQEDTENRDQARYRWVTRQQFSEAAVSTAMR</sequence>
<dbReference type="Gene3D" id="1.10.1670.10">
    <property type="entry name" value="Helix-hairpin-Helix base-excision DNA repair enzymes (C-terminal)"/>
    <property type="match status" value="1"/>
</dbReference>
<keyword evidence="9 13" id="KW-0408">Iron</keyword>
<keyword evidence="8" id="KW-0378">Hydrolase</keyword>
<dbReference type="Pfam" id="PF14815">
    <property type="entry name" value="NUDIX_4"/>
    <property type="match status" value="1"/>
</dbReference>
<dbReference type="PANTHER" id="PTHR42944">
    <property type="entry name" value="ADENINE DNA GLYCOSYLASE"/>
    <property type="match status" value="1"/>
</dbReference>
<evidence type="ECO:0000259" key="14">
    <source>
        <dbReference type="SMART" id="SM00478"/>
    </source>
</evidence>
<evidence type="ECO:0000256" key="7">
    <source>
        <dbReference type="ARBA" id="ARBA00022763"/>
    </source>
</evidence>
<evidence type="ECO:0000313" key="16">
    <source>
        <dbReference type="Proteomes" id="UP001164746"/>
    </source>
</evidence>
<evidence type="ECO:0000256" key="9">
    <source>
        <dbReference type="ARBA" id="ARBA00023004"/>
    </source>
</evidence>
<comment type="catalytic activity">
    <reaction evidence="1 13">
        <text>Hydrolyzes free adenine bases from 7,8-dihydro-8-oxoguanine:adenine mismatched double-stranded DNA, leaving an apurinic site.</text>
        <dbReference type="EC" id="3.2.2.31"/>
    </reaction>
</comment>
<gene>
    <name evidence="15" type="ORF">MAR_037797</name>
</gene>
<evidence type="ECO:0000256" key="5">
    <source>
        <dbReference type="ARBA" id="ARBA00022485"/>
    </source>
</evidence>
<comment type="cofactor">
    <cofactor evidence="13">
        <name>[4Fe-4S] cluster</name>
        <dbReference type="ChEBI" id="CHEBI:49883"/>
    </cofactor>
    <text evidence="13">Binds 1 [4Fe-4S] cluster.</text>
</comment>
<comment type="function">
    <text evidence="13">Adenine glycosylase active on G-A mispairs.</text>
</comment>
<dbReference type="InterPro" id="IPR003651">
    <property type="entry name" value="Endonuclease3_FeS-loop_motif"/>
</dbReference>
<dbReference type="InterPro" id="IPR000445">
    <property type="entry name" value="HhH_motif"/>
</dbReference>
<dbReference type="Gene3D" id="3.90.79.10">
    <property type="entry name" value="Nucleoside Triphosphate Pyrophosphohydrolase"/>
    <property type="match status" value="1"/>
</dbReference>
<accession>A0ABY7FTJ1</accession>
<evidence type="ECO:0000256" key="6">
    <source>
        <dbReference type="ARBA" id="ARBA00022723"/>
    </source>
</evidence>
<evidence type="ECO:0000256" key="3">
    <source>
        <dbReference type="ARBA" id="ARBA00012045"/>
    </source>
</evidence>
<reference evidence="15" key="1">
    <citation type="submission" date="2022-11" db="EMBL/GenBank/DDBJ databases">
        <title>Centuries of genome instability and evolution in soft-shell clam transmissible cancer (bioRxiv).</title>
        <authorList>
            <person name="Hart S.F.M."/>
            <person name="Yonemitsu M.A."/>
            <person name="Giersch R.M."/>
            <person name="Beal B.F."/>
            <person name="Arriagada G."/>
            <person name="Davis B.W."/>
            <person name="Ostrander E.A."/>
            <person name="Goff S.P."/>
            <person name="Metzger M.J."/>
        </authorList>
    </citation>
    <scope>NUCLEOTIDE SEQUENCE</scope>
    <source>
        <strain evidence="15">MELC-2E11</strain>
        <tissue evidence="15">Siphon/mantle</tissue>
    </source>
</reference>
<evidence type="ECO:0000256" key="8">
    <source>
        <dbReference type="ARBA" id="ARBA00022801"/>
    </source>
</evidence>
<keyword evidence="6" id="KW-0479">Metal-binding</keyword>